<dbReference type="Pfam" id="PF00582">
    <property type="entry name" value="Usp"/>
    <property type="match status" value="1"/>
</dbReference>
<dbReference type="InterPro" id="IPR014729">
    <property type="entry name" value="Rossmann-like_a/b/a_fold"/>
</dbReference>
<comment type="similarity">
    <text evidence="1">Belongs to the universal stress protein A family.</text>
</comment>
<comment type="caution">
    <text evidence="4">The sequence shown here is derived from an EMBL/GenBank/DDBJ whole genome shotgun (WGS) entry which is preliminary data.</text>
</comment>
<dbReference type="EMBL" id="QZAB01000419">
    <property type="protein sequence ID" value="RQD82909.1"/>
    <property type="molecule type" value="Genomic_DNA"/>
</dbReference>
<dbReference type="InterPro" id="IPR006016">
    <property type="entry name" value="UspA"/>
</dbReference>
<accession>A0A3R7XGR6</accession>
<gene>
    <name evidence="4" type="ORF">D5R95_06645</name>
</gene>
<dbReference type="Proteomes" id="UP000284763">
    <property type="component" value="Unassembled WGS sequence"/>
</dbReference>
<dbReference type="AlphaFoldDB" id="A0A3R7XGR6"/>
<organism evidence="4 5">
    <name type="scientific">Methanosalsum natronophilum</name>
    <dbReference type="NCBI Taxonomy" id="768733"/>
    <lineage>
        <taxon>Archaea</taxon>
        <taxon>Methanobacteriati</taxon>
        <taxon>Methanobacteriota</taxon>
        <taxon>Stenosarchaea group</taxon>
        <taxon>Methanomicrobia</taxon>
        <taxon>Methanosarcinales</taxon>
        <taxon>Methanosarcinaceae</taxon>
        <taxon>Methanosalsum</taxon>
    </lineage>
</organism>
<dbReference type="PANTHER" id="PTHR46268:SF6">
    <property type="entry name" value="UNIVERSAL STRESS PROTEIN UP12"/>
    <property type="match status" value="1"/>
</dbReference>
<dbReference type="PRINTS" id="PR01438">
    <property type="entry name" value="UNVRSLSTRESS"/>
</dbReference>
<name>A0A3R7XGR6_9EURY</name>
<dbReference type="PANTHER" id="PTHR46268">
    <property type="entry name" value="STRESS RESPONSE PROTEIN NHAX"/>
    <property type="match status" value="1"/>
</dbReference>
<dbReference type="CDD" id="cd00293">
    <property type="entry name" value="USP-like"/>
    <property type="match status" value="1"/>
</dbReference>
<sequence>MEINKSFSKLALCTDGSINSMDAIEAGIDLAKRLGASIYILYVENEKLEDKKIESDESYAKEAINQVIKSGQEYDLDFNPIILKGDPAEKIIDYSKNNDISLIIIGTKGHSGIKKFMLGSVAEKVVRHSSIPVMVVQSKFTQNGIDDKSKTLPDETLRDEKLREKREHVKFPE</sequence>
<evidence type="ECO:0000256" key="1">
    <source>
        <dbReference type="ARBA" id="ARBA00008791"/>
    </source>
</evidence>
<feature type="domain" description="UspA" evidence="3">
    <location>
        <begin position="8"/>
        <end position="136"/>
    </location>
</feature>
<proteinExistence type="inferred from homology"/>
<dbReference type="InterPro" id="IPR006015">
    <property type="entry name" value="Universal_stress_UspA"/>
</dbReference>
<evidence type="ECO:0000313" key="5">
    <source>
        <dbReference type="Proteomes" id="UP000284763"/>
    </source>
</evidence>
<evidence type="ECO:0000259" key="3">
    <source>
        <dbReference type="Pfam" id="PF00582"/>
    </source>
</evidence>
<protein>
    <submittedName>
        <fullName evidence="4">Universal stress protein</fullName>
    </submittedName>
</protein>
<dbReference type="Gene3D" id="3.40.50.620">
    <property type="entry name" value="HUPs"/>
    <property type="match status" value="1"/>
</dbReference>
<dbReference type="SUPFAM" id="SSF52402">
    <property type="entry name" value="Adenine nucleotide alpha hydrolases-like"/>
    <property type="match status" value="1"/>
</dbReference>
<evidence type="ECO:0000256" key="2">
    <source>
        <dbReference type="SAM" id="MobiDB-lite"/>
    </source>
</evidence>
<reference evidence="4 5" key="1">
    <citation type="submission" date="2018-08" db="EMBL/GenBank/DDBJ databases">
        <title>The metabolism and importance of syntrophic acetate oxidation coupled to methane or sulfide production in haloalkaline environments.</title>
        <authorList>
            <person name="Timmers P.H.A."/>
            <person name="Vavourakis C.D."/>
            <person name="Sorokin D.Y."/>
            <person name="Sinninghe Damste J.S."/>
            <person name="Muyzer G."/>
            <person name="Stams A.J.M."/>
            <person name="Plugge C.M."/>
        </authorList>
    </citation>
    <scope>NUCLEOTIDE SEQUENCE [LARGE SCALE GENOMIC DNA]</scope>
    <source>
        <strain evidence="4">MSAO_Arc3</strain>
    </source>
</reference>
<evidence type="ECO:0000313" key="4">
    <source>
        <dbReference type="EMBL" id="RQD82909.1"/>
    </source>
</evidence>
<feature type="region of interest" description="Disordered" evidence="2">
    <location>
        <begin position="147"/>
        <end position="173"/>
    </location>
</feature>